<name>A0A1M6QAM8_9FLAO</name>
<dbReference type="Proteomes" id="UP000184314">
    <property type="component" value="Unassembled WGS sequence"/>
</dbReference>
<accession>A0A1M6QAM8</accession>
<feature type="transmembrane region" description="Helical" evidence="1">
    <location>
        <begin position="15"/>
        <end position="35"/>
    </location>
</feature>
<reference evidence="3" key="1">
    <citation type="submission" date="2016-11" db="EMBL/GenBank/DDBJ databases">
        <authorList>
            <person name="Varghese N."/>
            <person name="Submissions S."/>
        </authorList>
    </citation>
    <scope>NUCLEOTIDE SEQUENCE [LARGE SCALE GENOMIC DNA]</scope>
    <source>
        <strain evidence="3">DSM 16478</strain>
    </source>
</reference>
<feature type="transmembrane region" description="Helical" evidence="1">
    <location>
        <begin position="77"/>
        <end position="94"/>
    </location>
</feature>
<proteinExistence type="predicted"/>
<evidence type="ECO:0000256" key="1">
    <source>
        <dbReference type="SAM" id="Phobius"/>
    </source>
</evidence>
<dbReference type="PANTHER" id="PTHR33428:SF14">
    <property type="entry name" value="CARBOXYLESTERASE TYPE B DOMAIN-CONTAINING PROTEIN"/>
    <property type="match status" value="1"/>
</dbReference>
<dbReference type="PANTHER" id="PTHR33428">
    <property type="entry name" value="CHLOROPHYLLASE-2, CHLOROPLASTIC"/>
    <property type="match status" value="1"/>
</dbReference>
<evidence type="ECO:0008006" key="4">
    <source>
        <dbReference type="Google" id="ProtNLM"/>
    </source>
</evidence>
<organism evidence="2 3">
    <name type="scientific">Maribacter aquivivus</name>
    <dbReference type="NCBI Taxonomy" id="228958"/>
    <lineage>
        <taxon>Bacteria</taxon>
        <taxon>Pseudomonadati</taxon>
        <taxon>Bacteroidota</taxon>
        <taxon>Flavobacteriia</taxon>
        <taxon>Flavobacteriales</taxon>
        <taxon>Flavobacteriaceae</taxon>
        <taxon>Maribacter</taxon>
    </lineage>
</organism>
<dbReference type="AlphaFoldDB" id="A0A1M6QAM8"/>
<sequence>MLEPPEFILLMKNRLFSLILLLTLVFYAIAGYHFLTGWHPIVMMLIAILIGVVINLVVYIVINFLGKGIRSIPLKSITAILSGIVVFIILKYFGFGWPTILYSGIATVGILLCIAIYRFQLKRTFSSNVFLIITLIASGYILFILADNGTDPYDKEVPLAFSENENFLPSSLPLENPAAVGTYTVKAFTYGSGTDEQRAEFSTGVTYTTNSVDGTWLIPDWKDKKKKWRERYWGFGAENFPLNGRVYMPEGDGPFPLTLIVHGNHSMIDYSDDGYGYLGELLASRGIITVSVDENFLNGHWSGDFMGKEMPARAWLLLKHLEQWRNWNAEDDHELAHKVDMDNIMLVGHSRGGEAVSIAAAYNPLPHFPDQAKQKFDFNFNIKSVIALAPTDYRYDRKIILNNINFLSIQGSYDSDEVSFWGMRPYRRLQYTDTINQFKSGVYIHHANHGQFNSTWGNSDFGAPAKWLLNINPLLKEEQQQEAAKVFISAFAEATLKDNHENRSIFKNVSVAKQWLPIEHYLTSFESSNFHTIADFEEDLDITTAKNNTRISTSNLALWKEQYLPTRDKGSQENNAVILGWDYENTISSSDKAIYEMMLSADDSIPFSPNSSLQFTLGSGNHEWLDINLTEAQKEAKKDKEEREVPQLDFSIQLTDAAGQISTLKISEIKGITKPLKTRFTKFAFLDKQMIGADWEVQLQTYHFPIETFTTINSEFNIDAISSIKFIFDKTNYGVVVLDEIGVSGDD</sequence>
<dbReference type="STRING" id="228958.SAMN04488007_2250"/>
<dbReference type="InterPro" id="IPR029058">
    <property type="entry name" value="AB_hydrolase_fold"/>
</dbReference>
<keyword evidence="3" id="KW-1185">Reference proteome</keyword>
<feature type="transmembrane region" description="Helical" evidence="1">
    <location>
        <begin position="41"/>
        <end position="65"/>
    </location>
</feature>
<keyword evidence="1" id="KW-0472">Membrane</keyword>
<feature type="transmembrane region" description="Helical" evidence="1">
    <location>
        <begin position="129"/>
        <end position="146"/>
    </location>
</feature>
<evidence type="ECO:0000313" key="3">
    <source>
        <dbReference type="Proteomes" id="UP000184314"/>
    </source>
</evidence>
<dbReference type="SUPFAM" id="SSF53474">
    <property type="entry name" value="alpha/beta-Hydrolases"/>
    <property type="match status" value="1"/>
</dbReference>
<evidence type="ECO:0000313" key="2">
    <source>
        <dbReference type="EMBL" id="SHK17190.1"/>
    </source>
</evidence>
<gene>
    <name evidence="2" type="ORF">SAMN04488007_2250</name>
</gene>
<keyword evidence="1" id="KW-1133">Transmembrane helix</keyword>
<dbReference type="Gene3D" id="3.40.50.1820">
    <property type="entry name" value="alpha/beta hydrolase"/>
    <property type="match status" value="1"/>
</dbReference>
<feature type="transmembrane region" description="Helical" evidence="1">
    <location>
        <begin position="100"/>
        <end position="117"/>
    </location>
</feature>
<keyword evidence="1" id="KW-0812">Transmembrane</keyword>
<protein>
    <recommendedName>
        <fullName evidence="4">Alpha/beta hydrolase family protein</fullName>
    </recommendedName>
</protein>
<dbReference type="EMBL" id="FQZX01000002">
    <property type="protein sequence ID" value="SHK17190.1"/>
    <property type="molecule type" value="Genomic_DNA"/>
</dbReference>